<protein>
    <submittedName>
        <fullName evidence="2">Uncharacterized protein</fullName>
    </submittedName>
</protein>
<accession>A0AC34F0M1</accession>
<organism evidence="1 2">
    <name type="scientific">Panagrolaimus sp. ES5</name>
    <dbReference type="NCBI Taxonomy" id="591445"/>
    <lineage>
        <taxon>Eukaryota</taxon>
        <taxon>Metazoa</taxon>
        <taxon>Ecdysozoa</taxon>
        <taxon>Nematoda</taxon>
        <taxon>Chromadorea</taxon>
        <taxon>Rhabditida</taxon>
        <taxon>Tylenchina</taxon>
        <taxon>Panagrolaimomorpha</taxon>
        <taxon>Panagrolaimoidea</taxon>
        <taxon>Panagrolaimidae</taxon>
        <taxon>Panagrolaimus</taxon>
    </lineage>
</organism>
<reference evidence="2" key="1">
    <citation type="submission" date="2022-11" db="UniProtKB">
        <authorList>
            <consortium name="WormBaseParasite"/>
        </authorList>
    </citation>
    <scope>IDENTIFICATION</scope>
</reference>
<proteinExistence type="predicted"/>
<evidence type="ECO:0000313" key="2">
    <source>
        <dbReference type="WBParaSite" id="ES5_v2.g10548.t1"/>
    </source>
</evidence>
<evidence type="ECO:0000313" key="1">
    <source>
        <dbReference type="Proteomes" id="UP000887579"/>
    </source>
</evidence>
<dbReference type="WBParaSite" id="ES5_v2.g10548.t1">
    <property type="protein sequence ID" value="ES5_v2.g10548.t1"/>
    <property type="gene ID" value="ES5_v2.g10548"/>
</dbReference>
<sequence length="638" mass="73662">MSSDNTNAEKDYYKFVRSFIQYANPNKPIKDLASIKPEIIEILKTHRPIRFVDYQFGISKSLKLRTQIIVHECNERLKVREYFKVGVNAWKCCECNRINSNETDNNDLILAHGMVFVKNGHDCKPREISFVQKIQKLYKEKNVEEAVALQKSVLGSEDLNVVCKQKTDANKRGTKAPKIAKETSSEIRLKYAPGSTESVEEPLSSNMDESVDKIQIQILSPEAAFADIIENLQDYTTEKAEVVLSNKGKILSALKTHRPIITVNYKFGLIQNLRRNQRLIVFEWNDRKRVREYSHKIDRKNLWVCRECFRINNRKNLYGYFFLYYICDIAFVPYNHYCKPKDYELVMQYQKFLADGDTTKARGMVRTVNFHYGENSFANIVNVLDTVSASIPDPSLTDEPKDDNENNSKTLTNLKRKIESDNGNGSSLACEKPLPLKKSKRNKNKKNSVGEECDHFINRNSQISIGKEEESVATTSTFLFEKPSTLMLEEICSKLDIEYCSRAEKLWNQIIFKQIDTVVLPKKILIHHLKMKNIYEILSKFFTGKVNHSEQIKSTIIDAFRNKLVSAGVLSTKNFNKMYLDTVTEKLLSFIAKFLSCRILVFDGVEIRKYGNWKNTSSQRVTLVVVLINGFYSIVLDF</sequence>
<dbReference type="Proteomes" id="UP000887579">
    <property type="component" value="Unplaced"/>
</dbReference>
<name>A0AC34F0M1_9BILA</name>